<dbReference type="PROSITE" id="PS51746">
    <property type="entry name" value="PPM_2"/>
    <property type="match status" value="1"/>
</dbReference>
<dbReference type="InterPro" id="IPR036457">
    <property type="entry name" value="PPM-type-like_dom_sf"/>
</dbReference>
<feature type="region of interest" description="Disordered" evidence="4">
    <location>
        <begin position="1"/>
        <end position="568"/>
    </location>
</feature>
<feature type="compositionally biased region" description="Basic and acidic residues" evidence="4">
    <location>
        <begin position="172"/>
        <end position="184"/>
    </location>
</feature>
<feature type="compositionally biased region" description="Acidic residues" evidence="4">
    <location>
        <begin position="557"/>
        <end position="568"/>
    </location>
</feature>
<feature type="domain" description="PPM-type phosphatase" evidence="6">
    <location>
        <begin position="1123"/>
        <end position="1388"/>
    </location>
</feature>
<feature type="domain" description="Protein kinase" evidence="5">
    <location>
        <begin position="686"/>
        <end position="957"/>
    </location>
</feature>
<dbReference type="OrthoDB" id="68483at2759"/>
<dbReference type="SMART" id="SM00220">
    <property type="entry name" value="S_TKc"/>
    <property type="match status" value="1"/>
</dbReference>
<dbReference type="Proteomes" id="UP001165065">
    <property type="component" value="Unassembled WGS sequence"/>
</dbReference>
<dbReference type="InterPro" id="IPR008271">
    <property type="entry name" value="Ser/Thr_kinase_AS"/>
</dbReference>
<organism evidence="7 8">
    <name type="scientific">Triparma columacea</name>
    <dbReference type="NCBI Taxonomy" id="722753"/>
    <lineage>
        <taxon>Eukaryota</taxon>
        <taxon>Sar</taxon>
        <taxon>Stramenopiles</taxon>
        <taxon>Ochrophyta</taxon>
        <taxon>Bolidophyceae</taxon>
        <taxon>Parmales</taxon>
        <taxon>Triparmaceae</taxon>
        <taxon>Triparma</taxon>
    </lineage>
</organism>
<dbReference type="PROSITE" id="PS00108">
    <property type="entry name" value="PROTEIN_KINASE_ST"/>
    <property type="match status" value="1"/>
</dbReference>
<dbReference type="InterPro" id="IPR011009">
    <property type="entry name" value="Kinase-like_dom_sf"/>
</dbReference>
<feature type="compositionally biased region" description="Basic and acidic residues" evidence="4">
    <location>
        <begin position="51"/>
        <end position="74"/>
    </location>
</feature>
<protein>
    <submittedName>
        <fullName evidence="7">Uncharacterized protein</fullName>
    </submittedName>
</protein>
<gene>
    <name evidence="7" type="ORF">TrCOL_g8057</name>
</gene>
<feature type="binding site" evidence="3">
    <location>
        <position position="715"/>
    </location>
    <ligand>
        <name>ATP</name>
        <dbReference type="ChEBI" id="CHEBI:30616"/>
    </ligand>
</feature>
<dbReference type="GO" id="GO:0005737">
    <property type="term" value="C:cytoplasm"/>
    <property type="evidence" value="ECO:0007669"/>
    <property type="project" value="TreeGrafter"/>
</dbReference>
<dbReference type="PANTHER" id="PTHR24346:SF77">
    <property type="entry name" value="SERINE THREONINE PROTEIN KINASE"/>
    <property type="match status" value="1"/>
</dbReference>
<feature type="compositionally biased region" description="Polar residues" evidence="4">
    <location>
        <begin position="85"/>
        <end position="94"/>
    </location>
</feature>
<dbReference type="PROSITE" id="PS00107">
    <property type="entry name" value="PROTEIN_KINASE_ATP"/>
    <property type="match status" value="1"/>
</dbReference>
<dbReference type="PANTHER" id="PTHR24346">
    <property type="entry name" value="MAP/MICROTUBULE AFFINITY-REGULATING KINASE"/>
    <property type="match status" value="1"/>
</dbReference>
<dbReference type="GO" id="GO:0004674">
    <property type="term" value="F:protein serine/threonine kinase activity"/>
    <property type="evidence" value="ECO:0007669"/>
    <property type="project" value="TreeGrafter"/>
</dbReference>
<feature type="compositionally biased region" description="Acidic residues" evidence="4">
    <location>
        <begin position="96"/>
        <end position="109"/>
    </location>
</feature>
<dbReference type="InterPro" id="IPR000719">
    <property type="entry name" value="Prot_kinase_dom"/>
</dbReference>
<feature type="compositionally biased region" description="Gly residues" evidence="4">
    <location>
        <begin position="379"/>
        <end position="399"/>
    </location>
</feature>
<dbReference type="CDD" id="cd14008">
    <property type="entry name" value="STKc_LKB1_CaMKK"/>
    <property type="match status" value="1"/>
</dbReference>
<name>A0A9W7GNB2_9STRA</name>
<dbReference type="InterPro" id="IPR001932">
    <property type="entry name" value="PPM-type_phosphatase-like_dom"/>
</dbReference>
<evidence type="ECO:0000256" key="4">
    <source>
        <dbReference type="SAM" id="MobiDB-lite"/>
    </source>
</evidence>
<feature type="compositionally biased region" description="Basic residues" evidence="4">
    <location>
        <begin position="24"/>
        <end position="36"/>
    </location>
</feature>
<dbReference type="InterPro" id="IPR017441">
    <property type="entry name" value="Protein_kinase_ATP_BS"/>
</dbReference>
<dbReference type="Gene3D" id="1.10.510.10">
    <property type="entry name" value="Transferase(Phosphotransferase) domain 1"/>
    <property type="match status" value="1"/>
</dbReference>
<reference evidence="8" key="1">
    <citation type="journal article" date="2023" name="Commun. Biol.">
        <title>Genome analysis of Parmales, the sister group of diatoms, reveals the evolutionary specialization of diatoms from phago-mixotrophs to photoautotrophs.</title>
        <authorList>
            <person name="Ban H."/>
            <person name="Sato S."/>
            <person name="Yoshikawa S."/>
            <person name="Yamada K."/>
            <person name="Nakamura Y."/>
            <person name="Ichinomiya M."/>
            <person name="Sato N."/>
            <person name="Blanc-Mathieu R."/>
            <person name="Endo H."/>
            <person name="Kuwata A."/>
            <person name="Ogata H."/>
        </authorList>
    </citation>
    <scope>NUCLEOTIDE SEQUENCE [LARGE SCALE GENOMIC DNA]</scope>
</reference>
<dbReference type="FunFam" id="3.30.200.20:FF:000042">
    <property type="entry name" value="Aurora kinase A"/>
    <property type="match status" value="1"/>
</dbReference>
<feature type="region of interest" description="Disordered" evidence="4">
    <location>
        <begin position="637"/>
        <end position="663"/>
    </location>
</feature>
<dbReference type="FunFam" id="1.10.510.10:FF:000571">
    <property type="entry name" value="Maternal embryonic leucine zipper kinase"/>
    <property type="match status" value="1"/>
</dbReference>
<feature type="compositionally biased region" description="Gly residues" evidence="4">
    <location>
        <begin position="410"/>
        <end position="424"/>
    </location>
</feature>
<evidence type="ECO:0000313" key="7">
    <source>
        <dbReference type="EMBL" id="GMI48826.1"/>
    </source>
</evidence>
<evidence type="ECO:0000256" key="2">
    <source>
        <dbReference type="ARBA" id="ARBA00022840"/>
    </source>
</evidence>
<feature type="compositionally biased region" description="Low complexity" evidence="4">
    <location>
        <begin position="400"/>
        <end position="409"/>
    </location>
</feature>
<dbReference type="CDD" id="cd00143">
    <property type="entry name" value="PP2Cc"/>
    <property type="match status" value="1"/>
</dbReference>
<keyword evidence="1 3" id="KW-0547">Nucleotide-binding</keyword>
<evidence type="ECO:0000259" key="6">
    <source>
        <dbReference type="PROSITE" id="PS51746"/>
    </source>
</evidence>
<dbReference type="SMART" id="SM00332">
    <property type="entry name" value="PP2Cc"/>
    <property type="match status" value="1"/>
</dbReference>
<dbReference type="Pfam" id="PF00069">
    <property type="entry name" value="Pkinase"/>
    <property type="match status" value="1"/>
</dbReference>
<dbReference type="SUPFAM" id="SSF56112">
    <property type="entry name" value="Protein kinase-like (PK-like)"/>
    <property type="match status" value="1"/>
</dbReference>
<feature type="compositionally biased region" description="Polar residues" evidence="4">
    <location>
        <begin position="151"/>
        <end position="167"/>
    </location>
</feature>
<feature type="compositionally biased region" description="Low complexity" evidence="4">
    <location>
        <begin position="257"/>
        <end position="268"/>
    </location>
</feature>
<keyword evidence="2 3" id="KW-0067">ATP-binding</keyword>
<feature type="compositionally biased region" description="Basic and acidic residues" evidence="4">
    <location>
        <begin position="544"/>
        <end position="556"/>
    </location>
</feature>
<feature type="compositionally biased region" description="Acidic residues" evidence="4">
    <location>
        <begin position="488"/>
        <end position="505"/>
    </location>
</feature>
<evidence type="ECO:0000256" key="3">
    <source>
        <dbReference type="PROSITE-ProRule" id="PRU10141"/>
    </source>
</evidence>
<dbReference type="GO" id="GO:0005524">
    <property type="term" value="F:ATP binding"/>
    <property type="evidence" value="ECO:0007669"/>
    <property type="project" value="UniProtKB-UniRule"/>
</dbReference>
<dbReference type="Pfam" id="PF00481">
    <property type="entry name" value="PP2C"/>
    <property type="match status" value="1"/>
</dbReference>
<evidence type="ECO:0000259" key="5">
    <source>
        <dbReference type="PROSITE" id="PS50011"/>
    </source>
</evidence>
<feature type="compositionally biased region" description="Low complexity" evidence="4">
    <location>
        <begin position="462"/>
        <end position="474"/>
    </location>
</feature>
<sequence length="1404" mass="154757">MTSHAPFPSPAFEELQKVREQRMAKQKVKKERRSSRSKQGDRKERRKSQRGGKDVNEVPDVRKDSMSSRSDHRSSAIPSGGKMTRTYSRQDISPDSSDDGGEDEDETFEETEKWNQYLDKIEKKSYGTALTSPSKKKASQKYQVAIPKQPNPNKNMILSPDSPSSSDGEAEAPVRRPSIIDKEKHNKMKERLKRNNLEKKIRAKTKELEDKKEMAEINEMAQKERADQAEAQLMELRKELAQMKKSSAAPQPVAQARNSRPQPNNPNSPHRRRNPSLKADISSDESEDDDANFSNPVSMQQQLQQQQPDGAYAKSLKQPLNLSSGKDETGRPSTLPKKPSFAHKPPTPKQAQAFNMEMNYLGPDQKSVRKPPPPLNVGGPRGAAGRGGGNATPGRGGRGAAHPGRMPGTPGRGGGGRGGRGFPGRGTPRGPRGPGGRSYGPGTPKMKPPPPTKPRAVSQGGAQSAGKPASKPAKMAPPPMVDNSDSSDYSDVDEEEDDVGDDDGVYDWFAFDTKAGMESIENQASQADAAPAQETKANPAMKDQAIRSEIDMMLKDSDDESDESEAYDLVDGEDEEVYDWTQMSTAMGLQEIEKKENSATKTPKILTQPVTRPQPILTPKAKIQHPSAPPMPRIPQSPASPGLAEMGTPNVKDTNKVKRKKASLPTTKPINAHGSWLTNRYIVNNYILLDALGQGSYAEVRLCKEKTNDQLYAIKIMNKELLMKKSVGMSSTFMDDVRREVAIMKKLEHQNVLKLYEVMDDPKVNKMYLVLEYCKRGDLMQMTKGNARTNSCNILPEFQVWEVMRQVLHGLKYLHDNDIVHGDLKPQNLLVDKNGVVKIADFGISKMIETSDGEKEKLLETAGTPAFMSPELCAGLAYDGYLADVYAVGATIFMLRCGHPPFVASKLIALYHKIQEDPVLFTDASVSSGLKNVIEGMMVKDPGQRYTLVRVMQDSWMQIRPGDDTKKTPPAKVKLDIEQNRRVEVSNDEIFMSVHQVAEEAAGGGGDGKDVRESGGGGMDKDEAERRMKSFKKKASVRQRSFEKLDNLMEGANSANNSDDDYGDDDEEDFVKVSKLDSMEFNSVMDTLAHQSPVTLRKKQAPIPGIVVGRVLDGLPNSKLGIRAAFHSEKGKRPKQEDAVTVIMDLSDLGDSLERPYLYQKFAYFGIYDGHSGSSCSKLLQHRLHTKFSQNPSFFNDQQRAAVEACLATDEEVCSELRAKDDESGSTALFLVIDGRSKKFTVSNVGDCRCVLSRGGTAIDLSKDHRLSRKEERERVLKSGGIIKSERLNGVLAVTRSFGDVAHKTSDGSDAALTALPELRTEIITERDELVLLATDGLWDVMDSQNAINMVRKSLNKHHKVKDAVKELVKEAIKLGSVDNVSAVVVVFNQSKEEAGAGAGARRK</sequence>
<feature type="region of interest" description="Disordered" evidence="4">
    <location>
        <begin position="999"/>
        <end position="1036"/>
    </location>
</feature>
<comment type="caution">
    <text evidence="7">The sequence shown here is derived from an EMBL/GenBank/DDBJ whole genome shotgun (WGS) entry which is preliminary data.</text>
</comment>
<evidence type="ECO:0000313" key="8">
    <source>
        <dbReference type="Proteomes" id="UP001165065"/>
    </source>
</evidence>
<accession>A0A9W7GNB2</accession>
<keyword evidence="8" id="KW-1185">Reference proteome</keyword>
<dbReference type="PROSITE" id="PS50011">
    <property type="entry name" value="PROTEIN_KINASE_DOM"/>
    <property type="match status" value="1"/>
</dbReference>
<dbReference type="Gene3D" id="3.60.40.10">
    <property type="entry name" value="PPM-type phosphatase domain"/>
    <property type="match status" value="1"/>
</dbReference>
<proteinExistence type="predicted"/>
<dbReference type="EMBL" id="BRYA01000438">
    <property type="protein sequence ID" value="GMI48826.1"/>
    <property type="molecule type" value="Genomic_DNA"/>
</dbReference>
<dbReference type="GO" id="GO:0035556">
    <property type="term" value="P:intracellular signal transduction"/>
    <property type="evidence" value="ECO:0007669"/>
    <property type="project" value="TreeGrafter"/>
</dbReference>
<dbReference type="SMART" id="SM00331">
    <property type="entry name" value="PP2C_SIG"/>
    <property type="match status" value="1"/>
</dbReference>
<evidence type="ECO:0000256" key="1">
    <source>
        <dbReference type="ARBA" id="ARBA00022741"/>
    </source>
</evidence>
<dbReference type="SUPFAM" id="SSF81606">
    <property type="entry name" value="PP2C-like"/>
    <property type="match status" value="1"/>
</dbReference>
<feature type="compositionally biased region" description="Basic and acidic residues" evidence="4">
    <location>
        <begin position="193"/>
        <end position="228"/>
    </location>
</feature>
<feature type="compositionally biased region" description="Basic and acidic residues" evidence="4">
    <location>
        <begin position="1007"/>
        <end position="1028"/>
    </location>
</feature>
<feature type="compositionally biased region" description="Acidic residues" evidence="4">
    <location>
        <begin position="282"/>
        <end position="291"/>
    </location>
</feature>
<feature type="compositionally biased region" description="Basic and acidic residues" evidence="4">
    <location>
        <begin position="14"/>
        <end position="23"/>
    </location>
</feature>